<dbReference type="EMBL" id="LCIJ01000021">
    <property type="protein sequence ID" value="KKT52148.1"/>
    <property type="molecule type" value="Genomic_DNA"/>
</dbReference>
<proteinExistence type="predicted"/>
<organism evidence="1 2">
    <name type="scientific">candidate division Kazan bacterium GW2011_GWA1_44_22</name>
    <dbReference type="NCBI Taxonomy" id="1620410"/>
    <lineage>
        <taxon>Bacteria</taxon>
        <taxon>Bacteria division Kazan-3B-28</taxon>
    </lineage>
</organism>
<comment type="caution">
    <text evidence="1">The sequence shown here is derived from an EMBL/GenBank/DDBJ whole genome shotgun (WGS) entry which is preliminary data.</text>
</comment>
<accession>A0A0G1I025</accession>
<dbReference type="AlphaFoldDB" id="A0A0G1I025"/>
<evidence type="ECO:0000313" key="1">
    <source>
        <dbReference type="EMBL" id="KKT52148.1"/>
    </source>
</evidence>
<reference evidence="1 2" key="1">
    <citation type="journal article" date="2015" name="Nature">
        <title>rRNA introns, odd ribosomes, and small enigmatic genomes across a large radiation of phyla.</title>
        <authorList>
            <person name="Brown C.T."/>
            <person name="Hug L.A."/>
            <person name="Thomas B.C."/>
            <person name="Sharon I."/>
            <person name="Castelle C.J."/>
            <person name="Singh A."/>
            <person name="Wilkins M.J."/>
            <person name="Williams K.H."/>
            <person name="Banfield J.F."/>
        </authorList>
    </citation>
    <scope>NUCLEOTIDE SEQUENCE [LARGE SCALE GENOMIC DNA]</scope>
</reference>
<gene>
    <name evidence="1" type="ORF">VE96_C0021G0007</name>
</gene>
<dbReference type="Proteomes" id="UP000034752">
    <property type="component" value="Unassembled WGS sequence"/>
</dbReference>
<protein>
    <submittedName>
        <fullName evidence="1">Uncharacterized protein</fullName>
    </submittedName>
</protein>
<name>A0A0G1I025_UNCK3</name>
<sequence length="105" mass="11901">MDAEKWGEILDRVKAQFEAVEHSKALGEDGIGETETLIFVAPLGKIKLVMTTRPVILDKKVVGAHRRGLSKGQYEYIYSDTETTRRLEAFQEKDGEWVIIDSSIF</sequence>
<evidence type="ECO:0000313" key="2">
    <source>
        <dbReference type="Proteomes" id="UP000034752"/>
    </source>
</evidence>